<dbReference type="PROSITE" id="PS50110">
    <property type="entry name" value="RESPONSE_REGULATORY"/>
    <property type="match status" value="1"/>
</dbReference>
<accession>A0ABW8TET5</accession>
<evidence type="ECO:0000313" key="6">
    <source>
        <dbReference type="Proteomes" id="UP001623592"/>
    </source>
</evidence>
<comment type="function">
    <text evidence="2">May play the central regulatory role in sporulation. It may be an element of the effector pathway responsible for the activation of sporulation genes in response to nutritional stress. Spo0A may act in concert with spo0H (a sigma factor) to control the expression of some genes that are critical to the sporulation process.</text>
</comment>
<keyword evidence="6" id="KW-1185">Reference proteome</keyword>
<proteinExistence type="predicted"/>
<protein>
    <recommendedName>
        <fullName evidence="1">Stage 0 sporulation protein A homolog</fullName>
    </recommendedName>
</protein>
<dbReference type="PANTHER" id="PTHR43228">
    <property type="entry name" value="TWO-COMPONENT RESPONSE REGULATOR"/>
    <property type="match status" value="1"/>
</dbReference>
<dbReference type="InterPro" id="IPR052048">
    <property type="entry name" value="ST_Response_Regulator"/>
</dbReference>
<reference evidence="5 6" key="1">
    <citation type="submission" date="2024-11" db="EMBL/GenBank/DDBJ databases">
        <authorList>
            <person name="Heng Y.C."/>
            <person name="Lim A.C.H."/>
            <person name="Lee J.K.Y."/>
            <person name="Kittelmann S."/>
        </authorList>
    </citation>
    <scope>NUCLEOTIDE SEQUENCE [LARGE SCALE GENOMIC DNA]</scope>
    <source>
        <strain evidence="5 6">WILCCON 0114</strain>
    </source>
</reference>
<dbReference type="Gene3D" id="3.40.50.2300">
    <property type="match status" value="1"/>
</dbReference>
<dbReference type="SMART" id="SM00448">
    <property type="entry name" value="REC"/>
    <property type="match status" value="1"/>
</dbReference>
<dbReference type="PANTHER" id="PTHR43228:SF1">
    <property type="entry name" value="TWO-COMPONENT RESPONSE REGULATOR ARR22"/>
    <property type="match status" value="1"/>
</dbReference>
<evidence type="ECO:0000256" key="2">
    <source>
        <dbReference type="ARBA" id="ARBA00024867"/>
    </source>
</evidence>
<evidence type="ECO:0000256" key="3">
    <source>
        <dbReference type="PROSITE-ProRule" id="PRU00169"/>
    </source>
</evidence>
<feature type="modified residue" description="4-aspartylphosphate" evidence="3">
    <location>
        <position position="53"/>
    </location>
</feature>
<dbReference type="Pfam" id="PF00072">
    <property type="entry name" value="Response_reg"/>
    <property type="match status" value="1"/>
</dbReference>
<dbReference type="EMBL" id="JBJIAA010000005">
    <property type="protein sequence ID" value="MFL0250190.1"/>
    <property type="molecule type" value="Genomic_DNA"/>
</dbReference>
<dbReference type="SUPFAM" id="SSF52172">
    <property type="entry name" value="CheY-like"/>
    <property type="match status" value="1"/>
</dbReference>
<dbReference type="InterPro" id="IPR001789">
    <property type="entry name" value="Sig_transdc_resp-reg_receiver"/>
</dbReference>
<dbReference type="Proteomes" id="UP001623592">
    <property type="component" value="Unassembled WGS sequence"/>
</dbReference>
<evidence type="ECO:0000259" key="4">
    <source>
        <dbReference type="PROSITE" id="PS50110"/>
    </source>
</evidence>
<keyword evidence="3" id="KW-0597">Phosphoprotein</keyword>
<organism evidence="5 6">
    <name type="scientific">Clostridium neuense</name>
    <dbReference type="NCBI Taxonomy" id="1728934"/>
    <lineage>
        <taxon>Bacteria</taxon>
        <taxon>Bacillati</taxon>
        <taxon>Bacillota</taxon>
        <taxon>Clostridia</taxon>
        <taxon>Eubacteriales</taxon>
        <taxon>Clostridiaceae</taxon>
        <taxon>Clostridium</taxon>
    </lineage>
</organism>
<feature type="domain" description="Response regulatory" evidence="4">
    <location>
        <begin position="3"/>
        <end position="118"/>
    </location>
</feature>
<dbReference type="InterPro" id="IPR011006">
    <property type="entry name" value="CheY-like_superfamily"/>
</dbReference>
<dbReference type="RefSeq" id="WP_406786857.1">
    <property type="nucleotide sequence ID" value="NZ_JBJIAA010000005.1"/>
</dbReference>
<evidence type="ECO:0000256" key="1">
    <source>
        <dbReference type="ARBA" id="ARBA00018672"/>
    </source>
</evidence>
<gene>
    <name evidence="5" type="ORF">ACJDT4_07120</name>
</gene>
<name>A0ABW8TET5_9CLOT</name>
<sequence>MAKVLIIDDAAFMRMSLKSMLEKNGFEVVGEAENGEVGILKYKEVSPDLVTLDVTMPKMGGVETLKLIKEYDPKAKIVMVTAMGQEKIVKEAVISGAKSFIVKPFKEEKLVDTLNKVMAM</sequence>
<comment type="caution">
    <text evidence="5">The sequence shown here is derived from an EMBL/GenBank/DDBJ whole genome shotgun (WGS) entry which is preliminary data.</text>
</comment>
<evidence type="ECO:0000313" key="5">
    <source>
        <dbReference type="EMBL" id="MFL0250190.1"/>
    </source>
</evidence>